<protein>
    <submittedName>
        <fullName evidence="6">Uncharacterized protein</fullName>
    </submittedName>
</protein>
<dbReference type="CDD" id="cd00052">
    <property type="entry name" value="EH"/>
    <property type="match status" value="2"/>
</dbReference>
<dbReference type="GO" id="GO:0005886">
    <property type="term" value="C:plasma membrane"/>
    <property type="evidence" value="ECO:0007669"/>
    <property type="project" value="TreeGrafter"/>
</dbReference>
<dbReference type="SMART" id="SM00027">
    <property type="entry name" value="EH"/>
    <property type="match status" value="2"/>
</dbReference>
<gene>
    <name evidence="6" type="ORF">BDP27DRAFT_1447851</name>
</gene>
<dbReference type="GO" id="GO:0005509">
    <property type="term" value="F:calcium ion binding"/>
    <property type="evidence" value="ECO:0007669"/>
    <property type="project" value="InterPro"/>
</dbReference>
<evidence type="ECO:0000313" key="6">
    <source>
        <dbReference type="EMBL" id="KAF9069265.1"/>
    </source>
</evidence>
<evidence type="ECO:0000313" key="7">
    <source>
        <dbReference type="Proteomes" id="UP000772434"/>
    </source>
</evidence>
<feature type="domain" description="UBA" evidence="3">
    <location>
        <begin position="603"/>
        <end position="644"/>
    </location>
</feature>
<dbReference type="PANTHER" id="PTHR11216:SF170">
    <property type="entry name" value="DYNAMIN ASSOCIATED PROTEIN 160, ISOFORM D"/>
    <property type="match status" value="1"/>
</dbReference>
<feature type="region of interest" description="Disordered" evidence="2">
    <location>
        <begin position="372"/>
        <end position="397"/>
    </location>
</feature>
<dbReference type="InterPro" id="IPR009060">
    <property type="entry name" value="UBA-like_sf"/>
</dbReference>
<dbReference type="EMBL" id="JADNRY010000053">
    <property type="protein sequence ID" value="KAF9069265.1"/>
    <property type="molecule type" value="Genomic_DNA"/>
</dbReference>
<dbReference type="InterPro" id="IPR000261">
    <property type="entry name" value="EH_dom"/>
</dbReference>
<dbReference type="Gene3D" id="1.10.238.10">
    <property type="entry name" value="EF-hand"/>
    <property type="match status" value="2"/>
</dbReference>
<feature type="region of interest" description="Disordered" evidence="2">
    <location>
        <begin position="554"/>
        <end position="582"/>
    </location>
</feature>
<name>A0A9P5PWC2_9AGAR</name>
<dbReference type="InterPro" id="IPR015940">
    <property type="entry name" value="UBA"/>
</dbReference>
<evidence type="ECO:0000259" key="3">
    <source>
        <dbReference type="PROSITE" id="PS50030"/>
    </source>
</evidence>
<dbReference type="GO" id="GO:0005737">
    <property type="term" value="C:cytoplasm"/>
    <property type="evidence" value="ECO:0007669"/>
    <property type="project" value="TreeGrafter"/>
</dbReference>
<dbReference type="Gene3D" id="1.10.8.10">
    <property type="entry name" value="DNA helicase RuvA subunit, C-terminal domain"/>
    <property type="match status" value="2"/>
</dbReference>
<feature type="domain" description="EH" evidence="4">
    <location>
        <begin position="151"/>
        <end position="240"/>
    </location>
</feature>
<proteinExistence type="predicted"/>
<evidence type="ECO:0000259" key="5">
    <source>
        <dbReference type="PROSITE" id="PS50222"/>
    </source>
</evidence>
<keyword evidence="7" id="KW-1185">Reference proteome</keyword>
<dbReference type="SUPFAM" id="SSF47473">
    <property type="entry name" value="EF-hand"/>
    <property type="match status" value="2"/>
</dbReference>
<keyword evidence="1" id="KW-0175">Coiled coil</keyword>
<accession>A0A9P5PWC2</accession>
<feature type="domain" description="EH" evidence="4">
    <location>
        <begin position="47"/>
        <end position="137"/>
    </location>
</feature>
<sequence length="686" mass="72909">MYSSIQNPEAGILPVVERISVVSSHNTRSISSSPPPTSSLPSLPPLDRTRYVNMFIKSEPEHGLLSGEQARDIFLKSRLSYHQLLRIWNLADTQDRGALDSTDFAIGMYFIQGVMSNQIPIIPTSLPPGLYQQASGGTFGAALQWDVTAADKASFDGYFDTLDTAKLGYIEGEVAVPFMLQSKLPGDVLARVWELADLNDDGRLTRDSFAVAMHLIRKKRGGGDIPPSLPPSLIPPSMRHINTGVSSSPFSPSLFALPSASQHPFTAESDLRVEKTEIEGSFLSDTEQVRAIIRKAFKANQQIETLNAEIEEAKLKVNQQKRLLAIAEEQLGEKEAERAKVETELAEAQAAMMAVAQERDEVEAELGSMAAPIPPERADAPENEPKSTATPVMNGTSSSFDDVFGVPSGASFDDVFAVPSGPSFDDAFPGASFDDAFPGASFDDAFPGASFDDAFPGASFDDVSPGASFDDAFPGASFDDVLGVPSSNGETSPFGIEPSVSNPSSPTEAGVNAFDEAMGISNVSSPTEAGVNAFDEAMGIISSTADAPLTTPHFSFEEAAPSPPPCQLPTPLTEDPERTGSPAVDDGEHIEAAMQLTAIGSSHWNPETAVKELTAMGFSRSEAVGALEKYAYDVPSALNSLVGWNPEIAVKELTAMGFIRSVAVGALEKYAYDVPSALNSLLGLNV</sequence>
<comment type="caution">
    <text evidence="6">The sequence shown here is derived from an EMBL/GenBank/DDBJ whole genome shotgun (WGS) entry which is preliminary data.</text>
</comment>
<feature type="compositionally biased region" description="Basic and acidic residues" evidence="2">
    <location>
        <begin position="376"/>
        <end position="385"/>
    </location>
</feature>
<feature type="region of interest" description="Disordered" evidence="2">
    <location>
        <begin position="26"/>
        <end position="45"/>
    </location>
</feature>
<dbReference type="PROSITE" id="PS50030">
    <property type="entry name" value="UBA"/>
    <property type="match status" value="2"/>
</dbReference>
<evidence type="ECO:0000256" key="1">
    <source>
        <dbReference type="SAM" id="Coils"/>
    </source>
</evidence>
<feature type="coiled-coil region" evidence="1">
    <location>
        <begin position="296"/>
        <end position="365"/>
    </location>
</feature>
<dbReference type="PANTHER" id="PTHR11216">
    <property type="entry name" value="EH DOMAIN"/>
    <property type="match status" value="1"/>
</dbReference>
<feature type="compositionally biased region" description="Polar residues" evidence="2">
    <location>
        <begin position="386"/>
        <end position="397"/>
    </location>
</feature>
<organism evidence="6 7">
    <name type="scientific">Rhodocollybia butyracea</name>
    <dbReference type="NCBI Taxonomy" id="206335"/>
    <lineage>
        <taxon>Eukaryota</taxon>
        <taxon>Fungi</taxon>
        <taxon>Dikarya</taxon>
        <taxon>Basidiomycota</taxon>
        <taxon>Agaricomycotina</taxon>
        <taxon>Agaricomycetes</taxon>
        <taxon>Agaricomycetidae</taxon>
        <taxon>Agaricales</taxon>
        <taxon>Marasmiineae</taxon>
        <taxon>Omphalotaceae</taxon>
        <taxon>Rhodocollybia</taxon>
    </lineage>
</organism>
<dbReference type="GO" id="GO:0016197">
    <property type="term" value="P:endosomal transport"/>
    <property type="evidence" value="ECO:0007669"/>
    <property type="project" value="TreeGrafter"/>
</dbReference>
<feature type="compositionally biased region" description="Pro residues" evidence="2">
    <location>
        <begin position="33"/>
        <end position="44"/>
    </location>
</feature>
<dbReference type="GO" id="GO:0006897">
    <property type="term" value="P:endocytosis"/>
    <property type="evidence" value="ECO:0007669"/>
    <property type="project" value="TreeGrafter"/>
</dbReference>
<feature type="domain" description="UBA" evidence="3">
    <location>
        <begin position="643"/>
        <end position="684"/>
    </location>
</feature>
<evidence type="ECO:0000256" key="2">
    <source>
        <dbReference type="SAM" id="MobiDB-lite"/>
    </source>
</evidence>
<dbReference type="SUPFAM" id="SSF46934">
    <property type="entry name" value="UBA-like"/>
    <property type="match status" value="1"/>
</dbReference>
<dbReference type="CDD" id="cd14270">
    <property type="entry name" value="UBA"/>
    <property type="match status" value="1"/>
</dbReference>
<dbReference type="PROSITE" id="PS50222">
    <property type="entry name" value="EF_HAND_2"/>
    <property type="match status" value="1"/>
</dbReference>
<reference evidence="6" key="1">
    <citation type="submission" date="2020-11" db="EMBL/GenBank/DDBJ databases">
        <authorList>
            <consortium name="DOE Joint Genome Institute"/>
            <person name="Ahrendt S."/>
            <person name="Riley R."/>
            <person name="Andreopoulos W."/>
            <person name="Labutti K."/>
            <person name="Pangilinan J."/>
            <person name="Ruiz-Duenas F.J."/>
            <person name="Barrasa J.M."/>
            <person name="Sanchez-Garcia M."/>
            <person name="Camarero S."/>
            <person name="Miyauchi S."/>
            <person name="Serrano A."/>
            <person name="Linde D."/>
            <person name="Babiker R."/>
            <person name="Drula E."/>
            <person name="Ayuso-Fernandez I."/>
            <person name="Pacheco R."/>
            <person name="Padilla G."/>
            <person name="Ferreira P."/>
            <person name="Barriuso J."/>
            <person name="Kellner H."/>
            <person name="Castanera R."/>
            <person name="Alfaro M."/>
            <person name="Ramirez L."/>
            <person name="Pisabarro A.G."/>
            <person name="Kuo A."/>
            <person name="Tritt A."/>
            <person name="Lipzen A."/>
            <person name="He G."/>
            <person name="Yan M."/>
            <person name="Ng V."/>
            <person name="Cullen D."/>
            <person name="Martin F."/>
            <person name="Rosso M.-N."/>
            <person name="Henrissat B."/>
            <person name="Hibbett D."/>
            <person name="Martinez A.T."/>
            <person name="Grigoriev I.V."/>
        </authorList>
    </citation>
    <scope>NUCLEOTIDE SEQUENCE</scope>
    <source>
        <strain evidence="6">AH 40177</strain>
    </source>
</reference>
<evidence type="ECO:0000259" key="4">
    <source>
        <dbReference type="PROSITE" id="PS50031"/>
    </source>
</evidence>
<dbReference type="InterPro" id="IPR002048">
    <property type="entry name" value="EF_hand_dom"/>
</dbReference>
<dbReference type="InterPro" id="IPR011992">
    <property type="entry name" value="EF-hand-dom_pair"/>
</dbReference>
<dbReference type="SMART" id="SM00165">
    <property type="entry name" value="UBA"/>
    <property type="match status" value="2"/>
</dbReference>
<dbReference type="Proteomes" id="UP000772434">
    <property type="component" value="Unassembled WGS sequence"/>
</dbReference>
<dbReference type="Pfam" id="PF12763">
    <property type="entry name" value="EH"/>
    <property type="match status" value="2"/>
</dbReference>
<dbReference type="AlphaFoldDB" id="A0A9P5PWC2"/>
<dbReference type="PROSITE" id="PS50031">
    <property type="entry name" value="EH"/>
    <property type="match status" value="2"/>
</dbReference>
<dbReference type="OrthoDB" id="524326at2759"/>
<feature type="domain" description="EF-hand" evidence="5">
    <location>
        <begin position="184"/>
        <end position="219"/>
    </location>
</feature>